<dbReference type="PROSITE" id="PS01221">
    <property type="entry name" value="PMP22_1"/>
    <property type="match status" value="1"/>
</dbReference>
<sequence length="180" mass="18750">MNFLPAAVAALHLLVLLLLFVATLDKGWWVLPDAQALNLWYDCAPQNRSQGWECSSLGLSREWGALGEGPGGGGGHWARVLGGWGARGVGAQGGLGGSRWVFPQGGALVGAGEVQGGFGGVQRGLGGARGGLWSVWGGLWSVWGGAVVSLAWPWSVWRGRGQFCGLLWSVLGVAMVSLAW</sequence>
<dbReference type="Ensembl" id="ENSCMUT00000036947.1">
    <property type="protein sequence ID" value="ENSCMUP00000030665.1"/>
    <property type="gene ID" value="ENSCMUG00000020039.1"/>
</dbReference>
<dbReference type="InterPro" id="IPR004032">
    <property type="entry name" value="PMP22_EMP_MP20"/>
</dbReference>
<dbReference type="InterPro" id="IPR004031">
    <property type="entry name" value="PMP22/EMP/MP20/Claudin"/>
</dbReference>
<evidence type="ECO:0000256" key="3">
    <source>
        <dbReference type="ARBA" id="ARBA00022989"/>
    </source>
</evidence>
<comment type="subcellular location">
    <subcellularLocation>
        <location evidence="1">Membrane</location>
        <topology evidence="1">Multi-pass membrane protein</topology>
    </subcellularLocation>
</comment>
<evidence type="ECO:0000313" key="6">
    <source>
        <dbReference type="Proteomes" id="UP000694553"/>
    </source>
</evidence>
<keyword evidence="4" id="KW-0472">Membrane</keyword>
<dbReference type="Proteomes" id="UP000694553">
    <property type="component" value="Unassembled WGS sequence"/>
</dbReference>
<proteinExistence type="predicted"/>
<reference evidence="5" key="2">
    <citation type="submission" date="2025-08" db="UniProtKB">
        <authorList>
            <consortium name="Ensembl"/>
        </authorList>
    </citation>
    <scope>IDENTIFICATION</scope>
</reference>
<reference evidence="5" key="3">
    <citation type="submission" date="2025-09" db="UniProtKB">
        <authorList>
            <consortium name="Ensembl"/>
        </authorList>
    </citation>
    <scope>IDENTIFICATION</scope>
</reference>
<keyword evidence="3" id="KW-1133">Transmembrane helix</keyword>
<evidence type="ECO:0000256" key="4">
    <source>
        <dbReference type="ARBA" id="ARBA00023136"/>
    </source>
</evidence>
<keyword evidence="2" id="KW-0812">Transmembrane</keyword>
<dbReference type="Pfam" id="PF00822">
    <property type="entry name" value="PMP22_Claudin"/>
    <property type="match status" value="1"/>
</dbReference>
<evidence type="ECO:0000256" key="1">
    <source>
        <dbReference type="ARBA" id="ARBA00004141"/>
    </source>
</evidence>
<accession>A0A8U7NIC1</accession>
<dbReference type="GO" id="GO:0016020">
    <property type="term" value="C:membrane"/>
    <property type="evidence" value="ECO:0007669"/>
    <property type="project" value="UniProtKB-SubCell"/>
</dbReference>
<name>A0A8U7NIC1_CORMO</name>
<evidence type="ECO:0000313" key="5">
    <source>
        <dbReference type="Ensembl" id="ENSCMUP00000030665.1"/>
    </source>
</evidence>
<evidence type="ECO:0000256" key="2">
    <source>
        <dbReference type="ARBA" id="ARBA00022692"/>
    </source>
</evidence>
<keyword evidence="6" id="KW-1185">Reference proteome</keyword>
<reference evidence="6" key="1">
    <citation type="submission" date="2019-10" db="EMBL/GenBank/DDBJ databases">
        <title>Corvus moneduloides (New Caledonian crow) genome, bCorMon1, primary haplotype.</title>
        <authorList>
            <person name="Rutz C."/>
            <person name="Fungtammasan C."/>
            <person name="Mountcastle J."/>
            <person name="Formenti G."/>
            <person name="Chow W."/>
            <person name="Howe K."/>
            <person name="Steele M.P."/>
            <person name="Fernandes J."/>
            <person name="Gilbert M.T.P."/>
            <person name="Fedrigo O."/>
            <person name="Jarvis E.D."/>
            <person name="Gemmell N."/>
        </authorList>
    </citation>
    <scope>NUCLEOTIDE SEQUENCE [LARGE SCALE GENOMIC DNA]</scope>
</reference>
<dbReference type="AlphaFoldDB" id="A0A8U7NIC1"/>
<organism evidence="5 6">
    <name type="scientific">Corvus moneduloides</name>
    <name type="common">New Caledonian crow</name>
    <dbReference type="NCBI Taxonomy" id="1196302"/>
    <lineage>
        <taxon>Eukaryota</taxon>
        <taxon>Metazoa</taxon>
        <taxon>Chordata</taxon>
        <taxon>Craniata</taxon>
        <taxon>Vertebrata</taxon>
        <taxon>Euteleostomi</taxon>
        <taxon>Archelosauria</taxon>
        <taxon>Archosauria</taxon>
        <taxon>Dinosauria</taxon>
        <taxon>Saurischia</taxon>
        <taxon>Theropoda</taxon>
        <taxon>Coelurosauria</taxon>
        <taxon>Aves</taxon>
        <taxon>Neognathae</taxon>
        <taxon>Neoaves</taxon>
        <taxon>Telluraves</taxon>
        <taxon>Australaves</taxon>
        <taxon>Passeriformes</taxon>
        <taxon>Corvoidea</taxon>
        <taxon>Corvidae</taxon>
        <taxon>Corvus</taxon>
    </lineage>
</organism>
<protein>
    <submittedName>
        <fullName evidence="5">Uncharacterized protein</fullName>
    </submittedName>
</protein>